<dbReference type="RefSeq" id="WP_170160968.1">
    <property type="nucleotide sequence ID" value="NZ_AP017928.1"/>
</dbReference>
<organism evidence="1 2">
    <name type="scientific">Methylocaldum marinum</name>
    <dbReference type="NCBI Taxonomy" id="1432792"/>
    <lineage>
        <taxon>Bacteria</taxon>
        <taxon>Pseudomonadati</taxon>
        <taxon>Pseudomonadota</taxon>
        <taxon>Gammaproteobacteria</taxon>
        <taxon>Methylococcales</taxon>
        <taxon>Methylococcaceae</taxon>
        <taxon>Methylocaldum</taxon>
    </lineage>
</organism>
<dbReference type="Proteomes" id="UP000266313">
    <property type="component" value="Chromosome"/>
</dbReference>
<protein>
    <submittedName>
        <fullName evidence="1">Cytochrome c family protein</fullName>
    </submittedName>
</protein>
<accession>A0A250KN94</accession>
<dbReference type="Gene3D" id="1.10.760.10">
    <property type="entry name" value="Cytochrome c-like domain"/>
    <property type="match status" value="1"/>
</dbReference>
<dbReference type="AlphaFoldDB" id="A0A250KN94"/>
<dbReference type="SUPFAM" id="SSF46626">
    <property type="entry name" value="Cytochrome c"/>
    <property type="match status" value="1"/>
</dbReference>
<name>A0A250KN94_9GAMM</name>
<gene>
    <name evidence="1" type="ORF">sS8_1208</name>
</gene>
<proteinExistence type="predicted"/>
<keyword evidence="2" id="KW-1185">Reference proteome</keyword>
<sequence length="48" mass="5684">MSYLEQTLLAYQSGARANDLYQRMRSISRQLGRDEIKQLARYYAGQNR</sequence>
<reference evidence="1 2" key="1">
    <citation type="submission" date="2016-12" db="EMBL/GenBank/DDBJ databases">
        <title>Genome sequencing of Methylocaldum marinum.</title>
        <authorList>
            <person name="Takeuchi M."/>
            <person name="Kamagata Y."/>
            <person name="Hiraoka S."/>
            <person name="Oshima K."/>
            <person name="Hattori M."/>
            <person name="Iwasaki W."/>
        </authorList>
    </citation>
    <scope>NUCLEOTIDE SEQUENCE [LARGE SCALE GENOMIC DNA]</scope>
    <source>
        <strain evidence="1 2">S8</strain>
    </source>
</reference>
<dbReference type="GO" id="GO:0020037">
    <property type="term" value="F:heme binding"/>
    <property type="evidence" value="ECO:0007669"/>
    <property type="project" value="InterPro"/>
</dbReference>
<evidence type="ECO:0000313" key="2">
    <source>
        <dbReference type="Proteomes" id="UP000266313"/>
    </source>
</evidence>
<evidence type="ECO:0000313" key="1">
    <source>
        <dbReference type="EMBL" id="BBA33170.1"/>
    </source>
</evidence>
<dbReference type="GO" id="GO:0009055">
    <property type="term" value="F:electron transfer activity"/>
    <property type="evidence" value="ECO:0007669"/>
    <property type="project" value="InterPro"/>
</dbReference>
<dbReference type="KEGG" id="mmai:sS8_1208"/>
<dbReference type="InterPro" id="IPR036909">
    <property type="entry name" value="Cyt_c-like_dom_sf"/>
</dbReference>
<dbReference type="EMBL" id="AP017928">
    <property type="protein sequence ID" value="BBA33170.1"/>
    <property type="molecule type" value="Genomic_DNA"/>
</dbReference>